<dbReference type="NCBIfam" id="TIGR00638">
    <property type="entry name" value="Mop"/>
    <property type="match status" value="2"/>
</dbReference>
<dbReference type="Proteomes" id="UP000275461">
    <property type="component" value="Unassembled WGS sequence"/>
</dbReference>
<name>A0A498BSU2_9GAMM</name>
<evidence type="ECO:0000259" key="3">
    <source>
        <dbReference type="PROSITE" id="PS51866"/>
    </source>
</evidence>
<dbReference type="Gene3D" id="2.40.50.100">
    <property type="match status" value="2"/>
</dbReference>
<feature type="domain" description="Mop" evidence="3">
    <location>
        <begin position="75"/>
        <end position="141"/>
    </location>
</feature>
<evidence type="ECO:0000256" key="1">
    <source>
        <dbReference type="ARBA" id="ARBA00022505"/>
    </source>
</evidence>
<comment type="caution">
    <text evidence="4">The sequence shown here is derived from an EMBL/GenBank/DDBJ whole genome shotgun (WGS) entry which is preliminary data.</text>
</comment>
<gene>
    <name evidence="4" type="ORF">DFR31_2368</name>
</gene>
<dbReference type="InterPro" id="IPR008995">
    <property type="entry name" value="Mo/tungstate-bd_C_term_dom"/>
</dbReference>
<dbReference type="GO" id="GO:0015689">
    <property type="term" value="P:molybdate ion transport"/>
    <property type="evidence" value="ECO:0007669"/>
    <property type="project" value="InterPro"/>
</dbReference>
<dbReference type="Pfam" id="PF03459">
    <property type="entry name" value="TOBE"/>
    <property type="match status" value="2"/>
</dbReference>
<accession>A0A498BSU2</accession>
<organism evidence="4 5">
    <name type="scientific">Alkalispirillum mobile</name>
    <dbReference type="NCBI Taxonomy" id="85925"/>
    <lineage>
        <taxon>Bacteria</taxon>
        <taxon>Pseudomonadati</taxon>
        <taxon>Pseudomonadota</taxon>
        <taxon>Gammaproteobacteria</taxon>
        <taxon>Chromatiales</taxon>
        <taxon>Ectothiorhodospiraceae</taxon>
        <taxon>Alkalispirillum</taxon>
    </lineage>
</organism>
<dbReference type="InterPro" id="IPR005116">
    <property type="entry name" value="Transp-assoc_OB_typ1"/>
</dbReference>
<evidence type="ECO:0000256" key="2">
    <source>
        <dbReference type="PROSITE-ProRule" id="PRU01213"/>
    </source>
</evidence>
<dbReference type="PROSITE" id="PS51866">
    <property type="entry name" value="MOP"/>
    <property type="match status" value="2"/>
</dbReference>
<dbReference type="InterPro" id="IPR004606">
    <property type="entry name" value="Mop_domain"/>
</dbReference>
<feature type="domain" description="Mop" evidence="3">
    <location>
        <begin position="2"/>
        <end position="68"/>
    </location>
</feature>
<sequence length="142" mass="14342">MQISARNNWPAVVEHVEKGPVSAEILLRLDTGDPAVAIITTGSANGLRLQQGARVRALVKASNVVILAGDGSGVGTSARNRLPGEVAAVDHGTVQSIVTLKTAVGTEIAASITKASAEGLKLTAGSPAAALIKASDVLLMVE</sequence>
<dbReference type="EMBL" id="RCDA01000004">
    <property type="protein sequence ID" value="RLK47054.1"/>
    <property type="molecule type" value="Genomic_DNA"/>
</dbReference>
<dbReference type="RefSeq" id="WP_170153686.1">
    <property type="nucleotide sequence ID" value="NZ_RCDA01000004.1"/>
</dbReference>
<evidence type="ECO:0000313" key="4">
    <source>
        <dbReference type="EMBL" id="RLK47054.1"/>
    </source>
</evidence>
<dbReference type="AlphaFoldDB" id="A0A498BSU2"/>
<dbReference type="SUPFAM" id="SSF50331">
    <property type="entry name" value="MOP-like"/>
    <property type="match status" value="2"/>
</dbReference>
<protein>
    <submittedName>
        <fullName evidence="4">Molybdate transport system regulatory protein</fullName>
    </submittedName>
</protein>
<keyword evidence="5" id="KW-1185">Reference proteome</keyword>
<reference evidence="4 5" key="1">
    <citation type="submission" date="2018-10" db="EMBL/GenBank/DDBJ databases">
        <title>Genomic Encyclopedia of Type Strains, Phase IV (KMG-IV): sequencing the most valuable type-strain genomes for metagenomic binning, comparative biology and taxonomic classification.</title>
        <authorList>
            <person name="Goeker M."/>
        </authorList>
    </citation>
    <scope>NUCLEOTIDE SEQUENCE [LARGE SCALE GENOMIC DNA]</scope>
    <source>
        <strain evidence="4 5">DSM 12769</strain>
    </source>
</reference>
<proteinExistence type="predicted"/>
<keyword evidence="1 2" id="KW-0500">Molybdenum</keyword>
<evidence type="ECO:0000313" key="5">
    <source>
        <dbReference type="Proteomes" id="UP000275461"/>
    </source>
</evidence>